<evidence type="ECO:0000313" key="3">
    <source>
        <dbReference type="EMBL" id="KAG1806104.1"/>
    </source>
</evidence>
<evidence type="ECO:0000313" key="4">
    <source>
        <dbReference type="Proteomes" id="UP000807769"/>
    </source>
</evidence>
<dbReference type="OrthoDB" id="2642524at2759"/>
<keyword evidence="2" id="KW-0812">Transmembrane</keyword>
<name>A0A9P7DY19_9AGAM</name>
<feature type="transmembrane region" description="Helical" evidence="2">
    <location>
        <begin position="297"/>
        <end position="317"/>
    </location>
</feature>
<feature type="transmembrane region" description="Helical" evidence="2">
    <location>
        <begin position="409"/>
        <end position="436"/>
    </location>
</feature>
<dbReference type="EMBL" id="JABBWG010000048">
    <property type="protein sequence ID" value="KAG1806104.1"/>
    <property type="molecule type" value="Genomic_DNA"/>
</dbReference>
<reference evidence="3" key="1">
    <citation type="journal article" date="2020" name="New Phytol.">
        <title>Comparative genomics reveals dynamic genome evolution in host specialist ectomycorrhizal fungi.</title>
        <authorList>
            <person name="Lofgren L.A."/>
            <person name="Nguyen N.H."/>
            <person name="Vilgalys R."/>
            <person name="Ruytinx J."/>
            <person name="Liao H.L."/>
            <person name="Branco S."/>
            <person name="Kuo A."/>
            <person name="LaButti K."/>
            <person name="Lipzen A."/>
            <person name="Andreopoulos W."/>
            <person name="Pangilinan J."/>
            <person name="Riley R."/>
            <person name="Hundley H."/>
            <person name="Na H."/>
            <person name="Barry K."/>
            <person name="Grigoriev I.V."/>
            <person name="Stajich J.E."/>
            <person name="Kennedy P.G."/>
        </authorList>
    </citation>
    <scope>NUCLEOTIDE SEQUENCE</scope>
    <source>
        <strain evidence="3">MN1</strain>
    </source>
</reference>
<dbReference type="GeneID" id="64630970"/>
<proteinExistence type="predicted"/>
<evidence type="ECO:0000256" key="1">
    <source>
        <dbReference type="SAM" id="MobiDB-lite"/>
    </source>
</evidence>
<sequence length="467" mass="52070">MYAITVIRAQGYQPLRPEKSWRPIVSVVVDQHQHYEVNLGCDGQNPNLRERFIMRGADGHSRVDIDVYYQAPSKKKRKKRYLVAKTSLSLQALSKLRDTANPFKIPLRPVVQPSVHRLARGRTVSVSLVAMLQVPETQARLYVLQDSLTSDDQYDDDIKSLGRSSPRFESGSDRTSNFSCSSRAITPPVLPELSGIRIRRGYTSDIDDDRPLDEHVKRINDSYDSYAFTDNADSSTMVDVVPLAPSLLPSYTEQISVDNSLTFIDALVDSFSSYAELREARNDSEYERILEKLTSEWYFVGASLVALAGLDAAVFGFSSSSLFSVNTFARSSIALGSVASGIGIAIDGWFLLVYSGANAKKFQKFARDVYGKYLFFCISSRLPAVCMFVSACALMAFLLSVAWSAWPTAVLVMCFIAGGLISLQFIIYGLHCMVICMTEILRRARGGLMWCVRRPSNNVLEHNVSEK</sequence>
<keyword evidence="2" id="KW-1133">Transmembrane helix</keyword>
<comment type="caution">
    <text evidence="3">The sequence shown here is derived from an EMBL/GenBank/DDBJ whole genome shotgun (WGS) entry which is preliminary data.</text>
</comment>
<feature type="region of interest" description="Disordered" evidence="1">
    <location>
        <begin position="154"/>
        <end position="177"/>
    </location>
</feature>
<evidence type="ECO:0000256" key="2">
    <source>
        <dbReference type="SAM" id="Phobius"/>
    </source>
</evidence>
<dbReference type="AlphaFoldDB" id="A0A9P7DY19"/>
<feature type="transmembrane region" description="Helical" evidence="2">
    <location>
        <begin position="373"/>
        <end position="403"/>
    </location>
</feature>
<gene>
    <name evidence="3" type="ORF">BJ212DRAFT_1389562</name>
</gene>
<protein>
    <submittedName>
        <fullName evidence="3">Uncharacterized protein</fullName>
    </submittedName>
</protein>
<dbReference type="RefSeq" id="XP_041187625.1">
    <property type="nucleotide sequence ID" value="XM_041336954.1"/>
</dbReference>
<keyword evidence="2" id="KW-0472">Membrane</keyword>
<keyword evidence="4" id="KW-1185">Reference proteome</keyword>
<accession>A0A9P7DY19</accession>
<organism evidence="3 4">
    <name type="scientific">Suillus subaureus</name>
    <dbReference type="NCBI Taxonomy" id="48587"/>
    <lineage>
        <taxon>Eukaryota</taxon>
        <taxon>Fungi</taxon>
        <taxon>Dikarya</taxon>
        <taxon>Basidiomycota</taxon>
        <taxon>Agaricomycotina</taxon>
        <taxon>Agaricomycetes</taxon>
        <taxon>Agaricomycetidae</taxon>
        <taxon>Boletales</taxon>
        <taxon>Suillineae</taxon>
        <taxon>Suillaceae</taxon>
        <taxon>Suillus</taxon>
    </lineage>
</organism>
<feature type="transmembrane region" description="Helical" evidence="2">
    <location>
        <begin position="329"/>
        <end position="352"/>
    </location>
</feature>
<dbReference type="Proteomes" id="UP000807769">
    <property type="component" value="Unassembled WGS sequence"/>
</dbReference>